<dbReference type="Proteomes" id="UP000320095">
    <property type="component" value="Unassembled WGS sequence"/>
</dbReference>
<evidence type="ECO:0008006" key="3">
    <source>
        <dbReference type="Google" id="ProtNLM"/>
    </source>
</evidence>
<dbReference type="AlphaFoldDB" id="A0A502EB30"/>
<gene>
    <name evidence="1" type="ORF">EAH80_15365</name>
</gene>
<evidence type="ECO:0000313" key="1">
    <source>
        <dbReference type="EMBL" id="TPG33641.1"/>
    </source>
</evidence>
<organism evidence="1 2">
    <name type="scientific">Mycolicibacterium hodleri</name>
    <dbReference type="NCBI Taxonomy" id="49897"/>
    <lineage>
        <taxon>Bacteria</taxon>
        <taxon>Bacillati</taxon>
        <taxon>Actinomycetota</taxon>
        <taxon>Actinomycetes</taxon>
        <taxon>Mycobacteriales</taxon>
        <taxon>Mycobacteriaceae</taxon>
        <taxon>Mycolicibacterium</taxon>
    </lineage>
</organism>
<accession>A0A502EB30</accession>
<dbReference type="RefSeq" id="WP_140692368.1">
    <property type="nucleotide sequence ID" value="NZ_RCZG01000005.1"/>
</dbReference>
<evidence type="ECO:0000313" key="2">
    <source>
        <dbReference type="Proteomes" id="UP000320095"/>
    </source>
</evidence>
<name>A0A502EB30_9MYCO</name>
<keyword evidence="2" id="KW-1185">Reference proteome</keyword>
<reference evidence="1 2" key="1">
    <citation type="journal article" date="2019" name="Environ. Microbiol.">
        <title>Species interactions and distinct microbial communities in high Arctic permafrost affected cryosols are associated with the CH4 and CO2 gas fluxes.</title>
        <authorList>
            <person name="Altshuler I."/>
            <person name="Hamel J."/>
            <person name="Turney S."/>
            <person name="Magnuson E."/>
            <person name="Levesque R."/>
            <person name="Greer C."/>
            <person name="Whyte L.G."/>
        </authorList>
    </citation>
    <scope>NUCLEOTIDE SEQUENCE [LARGE SCALE GENOMIC DNA]</scope>
    <source>
        <strain evidence="1 2">S5.20</strain>
    </source>
</reference>
<sequence>MPDLRHLSTLPRVDYVDAFVIGGVAALDWTAERWAREILEGAPADRRAALLAGWRALGLKSEGSAGSILGWEVRRRNPDALLIGRESLIGMPGELLFTRRPEGLLFATFVHHHAAVTRPVWAAVQPMHVRTVGNLLQRAGRAASDVRESAEAD</sequence>
<dbReference type="EMBL" id="RCZG01000005">
    <property type="protein sequence ID" value="TPG33641.1"/>
    <property type="molecule type" value="Genomic_DNA"/>
</dbReference>
<protein>
    <recommendedName>
        <fullName evidence="3">DUF2867 domain-containing protein</fullName>
    </recommendedName>
</protein>
<dbReference type="OrthoDB" id="3296590at2"/>
<comment type="caution">
    <text evidence="1">The sequence shown here is derived from an EMBL/GenBank/DDBJ whole genome shotgun (WGS) entry which is preliminary data.</text>
</comment>
<proteinExistence type="predicted"/>